<organism evidence="1 2">
    <name type="scientific">Trichinella pseudospiralis</name>
    <name type="common">Parasitic roundworm</name>
    <dbReference type="NCBI Taxonomy" id="6337"/>
    <lineage>
        <taxon>Eukaryota</taxon>
        <taxon>Metazoa</taxon>
        <taxon>Ecdysozoa</taxon>
        <taxon>Nematoda</taxon>
        <taxon>Enoplea</taxon>
        <taxon>Dorylaimia</taxon>
        <taxon>Trichinellida</taxon>
        <taxon>Trichinellidae</taxon>
        <taxon>Trichinella</taxon>
    </lineage>
</organism>
<proteinExistence type="predicted"/>
<dbReference type="Proteomes" id="UP000054995">
    <property type="component" value="Unassembled WGS sequence"/>
</dbReference>
<dbReference type="EMBL" id="JYDT01000003">
    <property type="protein sequence ID" value="KRY93360.1"/>
    <property type="molecule type" value="Genomic_DNA"/>
</dbReference>
<dbReference type="OrthoDB" id="5917744at2759"/>
<reference evidence="1 2" key="1">
    <citation type="submission" date="2015-01" db="EMBL/GenBank/DDBJ databases">
        <title>Evolution of Trichinella species and genotypes.</title>
        <authorList>
            <person name="Korhonen P.K."/>
            <person name="Edoardo P."/>
            <person name="Giuseppe L.R."/>
            <person name="Gasser R.B."/>
        </authorList>
    </citation>
    <scope>NUCLEOTIDE SEQUENCE [LARGE SCALE GENOMIC DNA]</scope>
    <source>
        <strain evidence="1">ISS470</strain>
    </source>
</reference>
<name>A0A0V1G4Z9_TRIPS</name>
<protein>
    <submittedName>
        <fullName evidence="1">Uncharacterized protein</fullName>
    </submittedName>
</protein>
<gene>
    <name evidence="1" type="ORF">T4D_13001</name>
</gene>
<comment type="caution">
    <text evidence="1">The sequence shown here is derived from an EMBL/GenBank/DDBJ whole genome shotgun (WGS) entry which is preliminary data.</text>
</comment>
<sequence>MIADLKKHMAFSKCRPVAATPELTKLLWLGNDDKSNRSRLWRPQAGSTRLVYSPTAAGVQCSSASASKAAPQKPLS</sequence>
<accession>A0A0V1G4Z9</accession>
<evidence type="ECO:0000313" key="1">
    <source>
        <dbReference type="EMBL" id="KRY93360.1"/>
    </source>
</evidence>
<keyword evidence="2" id="KW-1185">Reference proteome</keyword>
<evidence type="ECO:0000313" key="2">
    <source>
        <dbReference type="Proteomes" id="UP000054995"/>
    </source>
</evidence>